<evidence type="ECO:0000256" key="1">
    <source>
        <dbReference type="ARBA" id="ARBA00008455"/>
    </source>
</evidence>
<evidence type="ECO:0000256" key="5">
    <source>
        <dbReference type="ARBA" id="ARBA00023145"/>
    </source>
</evidence>
<dbReference type="PRINTS" id="PR00705">
    <property type="entry name" value="PAPAIN"/>
</dbReference>
<dbReference type="InterPro" id="IPR039417">
    <property type="entry name" value="Peptidase_C1A_papain-like"/>
</dbReference>
<comment type="caution">
    <text evidence="7">Lacks conserved residue(s) required for the propagation of feature annotation.</text>
</comment>
<protein>
    <submittedName>
        <fullName evidence="11">ShKT domain-containing protein</fullName>
    </submittedName>
</protein>
<evidence type="ECO:0000256" key="6">
    <source>
        <dbReference type="ARBA" id="ARBA00023157"/>
    </source>
</evidence>
<accession>A0A914E3N9</accession>
<sequence length="331" mass="36538">MMTQALVFLSLVGLSYQAGLGDILGSLPGNLGGLVDFTQAFNNFKQKHGRVYKNSAEHQLRFEAFKQNLQDVLQLQKEGGRGTAAFGVTKFADWTKEEKAQLNGFKLKRGNFPVSGNLLPPFPTRSKRQATNFDWVSQGKVTPIKDQGKCGSCWAFATTALIETEVAITTGQFVNISEQELVSCVTENYGCQGGDFVTATVSDVYQPTEAECQNSTYLHVVAIVGYGVSNVSGLPYWLIKNSWGTEWGNDGYFKLYRGAQSCFFNNHFYPNSLSVSTNASLASTCDNYLDEKWYCKYWQYLGYCDPSSQYYQRVSGQCPAACGLCPVGSGK</sequence>
<dbReference type="InterPro" id="IPR000668">
    <property type="entry name" value="Peptidase_C1A_C"/>
</dbReference>
<evidence type="ECO:0000256" key="8">
    <source>
        <dbReference type="SAM" id="SignalP"/>
    </source>
</evidence>
<dbReference type="SUPFAM" id="SSF54001">
    <property type="entry name" value="Cysteine proteinases"/>
    <property type="match status" value="1"/>
</dbReference>
<dbReference type="CDD" id="cd02248">
    <property type="entry name" value="Peptidase_C1A"/>
    <property type="match status" value="1"/>
</dbReference>
<dbReference type="Gene3D" id="1.10.287.2250">
    <property type="match status" value="1"/>
</dbReference>
<dbReference type="Proteomes" id="UP000887540">
    <property type="component" value="Unplaced"/>
</dbReference>
<dbReference type="InterPro" id="IPR025661">
    <property type="entry name" value="Pept_asp_AS"/>
</dbReference>
<dbReference type="InterPro" id="IPR003582">
    <property type="entry name" value="ShKT_dom"/>
</dbReference>
<dbReference type="PROSITE" id="PS00640">
    <property type="entry name" value="THIOL_PROTEASE_ASN"/>
    <property type="match status" value="1"/>
</dbReference>
<keyword evidence="3" id="KW-0378">Hydrolase</keyword>
<feature type="chain" id="PRO_5037011467" evidence="8">
    <location>
        <begin position="18"/>
        <end position="331"/>
    </location>
</feature>
<proteinExistence type="inferred from homology"/>
<evidence type="ECO:0000256" key="7">
    <source>
        <dbReference type="PROSITE-ProRule" id="PRU01005"/>
    </source>
</evidence>
<keyword evidence="6" id="KW-1015">Disulfide bond</keyword>
<evidence type="ECO:0000256" key="4">
    <source>
        <dbReference type="ARBA" id="ARBA00022807"/>
    </source>
</evidence>
<dbReference type="PROSITE" id="PS51670">
    <property type="entry name" value="SHKT"/>
    <property type="match status" value="1"/>
</dbReference>
<dbReference type="GO" id="GO:0006508">
    <property type="term" value="P:proteolysis"/>
    <property type="evidence" value="ECO:0007669"/>
    <property type="project" value="UniProtKB-KW"/>
</dbReference>
<keyword evidence="5" id="KW-0865">Zymogen</keyword>
<reference evidence="11" key="1">
    <citation type="submission" date="2022-11" db="UniProtKB">
        <authorList>
            <consortium name="WormBaseParasite"/>
        </authorList>
    </citation>
    <scope>IDENTIFICATION</scope>
</reference>
<evidence type="ECO:0000259" key="9">
    <source>
        <dbReference type="PROSITE" id="PS51670"/>
    </source>
</evidence>
<dbReference type="AlphaFoldDB" id="A0A914E3N9"/>
<name>A0A914E3N9_9BILA</name>
<comment type="similarity">
    <text evidence="1">Belongs to the peptidase C1 family.</text>
</comment>
<organism evidence="10 11">
    <name type="scientific">Acrobeloides nanus</name>
    <dbReference type="NCBI Taxonomy" id="290746"/>
    <lineage>
        <taxon>Eukaryota</taxon>
        <taxon>Metazoa</taxon>
        <taxon>Ecdysozoa</taxon>
        <taxon>Nematoda</taxon>
        <taxon>Chromadorea</taxon>
        <taxon>Rhabditida</taxon>
        <taxon>Tylenchina</taxon>
        <taxon>Cephalobomorpha</taxon>
        <taxon>Cephaloboidea</taxon>
        <taxon>Cephalobidae</taxon>
        <taxon>Acrobeloides</taxon>
    </lineage>
</organism>
<dbReference type="InterPro" id="IPR000169">
    <property type="entry name" value="Pept_cys_AS"/>
</dbReference>
<feature type="domain" description="ShKT" evidence="9">
    <location>
        <begin position="285"/>
        <end position="325"/>
    </location>
</feature>
<dbReference type="GO" id="GO:0008234">
    <property type="term" value="F:cysteine-type peptidase activity"/>
    <property type="evidence" value="ECO:0007669"/>
    <property type="project" value="UniProtKB-KW"/>
</dbReference>
<dbReference type="InterPro" id="IPR038765">
    <property type="entry name" value="Papain-like_cys_pep_sf"/>
</dbReference>
<keyword evidence="8" id="KW-0732">Signal</keyword>
<dbReference type="SMART" id="SM00848">
    <property type="entry name" value="Inhibitor_I29"/>
    <property type="match status" value="1"/>
</dbReference>
<keyword evidence="2" id="KW-0645">Protease</keyword>
<keyword evidence="4" id="KW-0788">Thiol protease</keyword>
<dbReference type="Pfam" id="PF00112">
    <property type="entry name" value="Peptidase_C1"/>
    <property type="match status" value="2"/>
</dbReference>
<evidence type="ECO:0000313" key="10">
    <source>
        <dbReference type="Proteomes" id="UP000887540"/>
    </source>
</evidence>
<dbReference type="PANTHER" id="PTHR12411">
    <property type="entry name" value="CYSTEINE PROTEASE FAMILY C1-RELATED"/>
    <property type="match status" value="1"/>
</dbReference>
<dbReference type="InterPro" id="IPR013128">
    <property type="entry name" value="Peptidase_C1A"/>
</dbReference>
<dbReference type="Gene3D" id="3.90.70.10">
    <property type="entry name" value="Cysteine proteinases"/>
    <property type="match status" value="2"/>
</dbReference>
<evidence type="ECO:0000313" key="11">
    <source>
        <dbReference type="WBParaSite" id="ACRNAN_scaffold5583.g18693.t1"/>
    </source>
</evidence>
<dbReference type="InterPro" id="IPR013201">
    <property type="entry name" value="Prot_inhib_I29"/>
</dbReference>
<evidence type="ECO:0000256" key="2">
    <source>
        <dbReference type="ARBA" id="ARBA00022670"/>
    </source>
</evidence>
<dbReference type="Pfam" id="PF08246">
    <property type="entry name" value="Inhibitor_I29"/>
    <property type="match status" value="1"/>
</dbReference>
<dbReference type="SMART" id="SM00645">
    <property type="entry name" value="Pept_C1"/>
    <property type="match status" value="1"/>
</dbReference>
<dbReference type="SMART" id="SM00254">
    <property type="entry name" value="ShKT"/>
    <property type="match status" value="1"/>
</dbReference>
<evidence type="ECO:0000256" key="3">
    <source>
        <dbReference type="ARBA" id="ARBA00022801"/>
    </source>
</evidence>
<dbReference type="PROSITE" id="PS00139">
    <property type="entry name" value="THIOL_PROTEASE_CYS"/>
    <property type="match status" value="1"/>
</dbReference>
<feature type="signal peptide" evidence="8">
    <location>
        <begin position="1"/>
        <end position="17"/>
    </location>
</feature>
<keyword evidence="10" id="KW-1185">Reference proteome</keyword>
<dbReference type="WBParaSite" id="ACRNAN_scaffold5583.g18693.t1">
    <property type="protein sequence ID" value="ACRNAN_scaffold5583.g18693.t1"/>
    <property type="gene ID" value="ACRNAN_scaffold5583.g18693"/>
</dbReference>